<accession>A0A1W2CFH9</accession>
<evidence type="ECO:0000313" key="1">
    <source>
        <dbReference type="EMBL" id="SMC84005.1"/>
    </source>
</evidence>
<dbReference type="Proteomes" id="UP000192674">
    <property type="component" value="Unassembled WGS sequence"/>
</dbReference>
<dbReference type="EMBL" id="FWXV01000002">
    <property type="protein sequence ID" value="SMC84005.1"/>
    <property type="molecule type" value="Genomic_DNA"/>
</dbReference>
<keyword evidence="2" id="KW-1185">Reference proteome</keyword>
<sequence length="39" mass="4380">MSIMVSVGKNNQRPRAENARLRQDVESLKRATAFFASIS</sequence>
<protein>
    <submittedName>
        <fullName evidence="1">Uncharacterized protein</fullName>
    </submittedName>
</protein>
<organism evidence="1 2">
    <name type="scientific">Kibdelosporangium aridum</name>
    <dbReference type="NCBI Taxonomy" id="2030"/>
    <lineage>
        <taxon>Bacteria</taxon>
        <taxon>Bacillati</taxon>
        <taxon>Actinomycetota</taxon>
        <taxon>Actinomycetes</taxon>
        <taxon>Pseudonocardiales</taxon>
        <taxon>Pseudonocardiaceae</taxon>
        <taxon>Kibdelosporangium</taxon>
    </lineage>
</organism>
<evidence type="ECO:0000313" key="2">
    <source>
        <dbReference type="Proteomes" id="UP000192674"/>
    </source>
</evidence>
<dbReference type="AlphaFoldDB" id="A0A1W2CFH9"/>
<name>A0A1W2CFH9_KIBAR</name>
<gene>
    <name evidence="1" type="ORF">SAMN05661093_01982</name>
</gene>
<proteinExistence type="predicted"/>
<reference evidence="1 2" key="1">
    <citation type="submission" date="2017-04" db="EMBL/GenBank/DDBJ databases">
        <authorList>
            <person name="Afonso C.L."/>
            <person name="Miller P.J."/>
            <person name="Scott M.A."/>
            <person name="Spackman E."/>
            <person name="Goraichik I."/>
            <person name="Dimitrov K.M."/>
            <person name="Suarez D.L."/>
            <person name="Swayne D.E."/>
        </authorList>
    </citation>
    <scope>NUCLEOTIDE SEQUENCE [LARGE SCALE GENOMIC DNA]</scope>
    <source>
        <strain evidence="1 2">DSM 43828</strain>
    </source>
</reference>